<comment type="similarity">
    <text evidence="1 2">Belongs to the glycosyl hydrolase 31 family.</text>
</comment>
<dbReference type="Gene3D" id="2.60.40.1180">
    <property type="entry name" value="Golgi alpha-mannosidase II"/>
    <property type="match status" value="2"/>
</dbReference>
<organism evidence="6 7">
    <name type="scientific">Candidatus Methylophosphatis roskildensis</name>
    <dbReference type="NCBI Taxonomy" id="2899263"/>
    <lineage>
        <taxon>Bacteria</taxon>
        <taxon>Pseudomonadati</taxon>
        <taxon>Pseudomonadota</taxon>
        <taxon>Betaproteobacteria</taxon>
        <taxon>Nitrosomonadales</taxon>
        <taxon>Sterolibacteriaceae</taxon>
        <taxon>Candidatus Methylophosphatis</taxon>
    </lineage>
</organism>
<dbReference type="Gene3D" id="2.60.40.1760">
    <property type="entry name" value="glycosyl hydrolase (family 31)"/>
    <property type="match status" value="1"/>
</dbReference>
<dbReference type="CDD" id="cd14752">
    <property type="entry name" value="GH31_N"/>
    <property type="match status" value="1"/>
</dbReference>
<evidence type="ECO:0000313" key="7">
    <source>
        <dbReference type="Proteomes" id="UP000807785"/>
    </source>
</evidence>
<evidence type="ECO:0000259" key="5">
    <source>
        <dbReference type="Pfam" id="PF21365"/>
    </source>
</evidence>
<dbReference type="Gene3D" id="3.20.20.80">
    <property type="entry name" value="Glycosidases"/>
    <property type="match status" value="1"/>
</dbReference>
<accession>A0A9D7E1I7</accession>
<dbReference type="AlphaFoldDB" id="A0A9D7E1I7"/>
<evidence type="ECO:0000259" key="3">
    <source>
        <dbReference type="Pfam" id="PF01055"/>
    </source>
</evidence>
<protein>
    <submittedName>
        <fullName evidence="6">Glycosyl hydrolase family 31</fullName>
    </submittedName>
</protein>
<dbReference type="GO" id="GO:0004553">
    <property type="term" value="F:hydrolase activity, hydrolyzing O-glycosyl compounds"/>
    <property type="evidence" value="ECO:0007669"/>
    <property type="project" value="InterPro"/>
</dbReference>
<dbReference type="InterPro" id="IPR017853">
    <property type="entry name" value="GH"/>
</dbReference>
<dbReference type="PANTHER" id="PTHR22762:SF120">
    <property type="entry name" value="HETEROGLYCAN GLUCOSIDASE 1"/>
    <property type="match status" value="1"/>
</dbReference>
<feature type="domain" description="Glycoside hydrolase family 31 N-terminal" evidence="4">
    <location>
        <begin position="60"/>
        <end position="199"/>
    </location>
</feature>
<dbReference type="EMBL" id="JADJEV010000004">
    <property type="protein sequence ID" value="MBK6974746.1"/>
    <property type="molecule type" value="Genomic_DNA"/>
</dbReference>
<dbReference type="Pfam" id="PF13802">
    <property type="entry name" value="Gal_mutarotas_2"/>
    <property type="match status" value="1"/>
</dbReference>
<keyword evidence="2" id="KW-0326">Glycosidase</keyword>
<dbReference type="Pfam" id="PF01055">
    <property type="entry name" value="Glyco_hydro_31_2nd"/>
    <property type="match status" value="1"/>
</dbReference>
<dbReference type="SUPFAM" id="SSF74650">
    <property type="entry name" value="Galactose mutarotase-like"/>
    <property type="match status" value="1"/>
</dbReference>
<reference evidence="6" key="1">
    <citation type="submission" date="2020-10" db="EMBL/GenBank/DDBJ databases">
        <title>Connecting structure to function with the recovery of over 1000 high-quality activated sludge metagenome-assembled genomes encoding full-length rRNA genes using long-read sequencing.</title>
        <authorList>
            <person name="Singleton C.M."/>
            <person name="Petriglieri F."/>
            <person name="Kristensen J.M."/>
            <person name="Kirkegaard R.H."/>
            <person name="Michaelsen T.Y."/>
            <person name="Andersen M.H."/>
            <person name="Karst S.M."/>
            <person name="Dueholm M.S."/>
            <person name="Nielsen P.H."/>
            <person name="Albertsen M."/>
        </authorList>
    </citation>
    <scope>NUCLEOTIDE SEQUENCE</scope>
    <source>
        <strain evidence="6">Bjer_18-Q3-R1-45_BAT3C.347</strain>
    </source>
</reference>
<proteinExistence type="inferred from homology"/>
<dbReference type="InterPro" id="IPR000322">
    <property type="entry name" value="Glyco_hydro_31_TIM"/>
</dbReference>
<dbReference type="InterPro" id="IPR048395">
    <property type="entry name" value="Glyco_hydro_31_C"/>
</dbReference>
<dbReference type="SUPFAM" id="SSF51011">
    <property type="entry name" value="Glycosyl hydrolase domain"/>
    <property type="match status" value="1"/>
</dbReference>
<sequence>MDSSNSSYRFVPVDGFTPNVGSPWTSFGSVSNVTRDSATGSIFTFTGESPGPGLSAPIAKIYVLGPAAFRVRFNPRGDYSRDGSYAVVNYDLGSAKVTVLSQDTAKISIGLGGDIRLDVLLQPFTVQVFLKGALISTDSAQGLVYLPGVPGAQAIANFKNYPANAHYFGFGEKAGNSLAMNQSSMTFFNYDNFKYSGSNSPSGGFGAVVPDFSSPGPLNSAEPLYNSIPFMIEDNPNPLDESGNPTGIPYAYGLLLDNESQTYFNMGQSSSYAGNMYGKYYFGALYGELDYCFLAGNNTAEVLRQYSTLTGPAALVPMWVLGYHQGCYGYFSQEKVLAAAQSYRQANIPLDGMHIDVDFQNNYRTFTASPEKFPNGGAPTFQALAKLGIKASTNITGIISIVPEDETGKVVPYPVLLQGTALDVFYKDIRVDAPPPGSPGYFVTNESYGVDTGINPFQPTGSSLGTYGYYADLGRPEVREWWGTLYKPLLDAGLEMVWQDMTDPATQPSVSDSMPWKTLALDLAVYDSTTNSMVPHAQVHNVFALNLVSATYEGLVKLRKASGVDKRPFIIARGGYAGIQRYAASWTGDSASDWNFLSILIPEVLNFGLSGQPLAGADVGGFATSAAGGSLNGTGPHGVTTAELLTRWTTLSAFLGWFRNHYDGYNKAFQEPYAYGEPVCSDCRNYIEIRYKLLQYFYDALYECTTTGLPICRPLFLNDRADPLVYQHLNDQFFVGHDILVAPVVNPGQTSRGVYVPAGSSWFAYTDNKAPLQGPSPGGQLINWYVPVNLVPIYIRSGAIIPHRELEQYVGQLAVNPLTFDIYPGPDSVHQLYLDDKVSTQAQASGAFRLTEVSQSQSIGWSRVQTVRLLRTYDHFTPNEPYYFVALLSTPAPVSVTVNGLAVPILHGGSDTASAAQLAASTVNACYYNASLATTFVKVFDTQPDAQVVGTFPTV</sequence>
<evidence type="ECO:0000256" key="2">
    <source>
        <dbReference type="RuleBase" id="RU361185"/>
    </source>
</evidence>
<dbReference type="InterPro" id="IPR013780">
    <property type="entry name" value="Glyco_hydro_b"/>
</dbReference>
<keyword evidence="2 6" id="KW-0378">Hydrolase</keyword>
<evidence type="ECO:0000259" key="4">
    <source>
        <dbReference type="Pfam" id="PF13802"/>
    </source>
</evidence>
<feature type="domain" description="Glycoside hydrolase family 31 TIM barrel" evidence="3">
    <location>
        <begin position="314"/>
        <end position="699"/>
    </location>
</feature>
<comment type="caution">
    <text evidence="6">The sequence shown here is derived from an EMBL/GenBank/DDBJ whole genome shotgun (WGS) entry which is preliminary data.</text>
</comment>
<dbReference type="GO" id="GO:0030246">
    <property type="term" value="F:carbohydrate binding"/>
    <property type="evidence" value="ECO:0007669"/>
    <property type="project" value="InterPro"/>
</dbReference>
<name>A0A9D7E1I7_9PROT</name>
<dbReference type="GO" id="GO:0005975">
    <property type="term" value="P:carbohydrate metabolic process"/>
    <property type="evidence" value="ECO:0007669"/>
    <property type="project" value="InterPro"/>
</dbReference>
<gene>
    <name evidence="6" type="ORF">IPH26_18020</name>
</gene>
<dbReference type="InterPro" id="IPR025887">
    <property type="entry name" value="Glyco_hydro_31_N_dom"/>
</dbReference>
<dbReference type="SUPFAM" id="SSF51445">
    <property type="entry name" value="(Trans)glycosidases"/>
    <property type="match status" value="1"/>
</dbReference>
<evidence type="ECO:0000256" key="1">
    <source>
        <dbReference type="ARBA" id="ARBA00007806"/>
    </source>
</evidence>
<dbReference type="Proteomes" id="UP000807785">
    <property type="component" value="Unassembled WGS sequence"/>
</dbReference>
<evidence type="ECO:0000313" key="6">
    <source>
        <dbReference type="EMBL" id="MBK6974746.1"/>
    </source>
</evidence>
<feature type="domain" description="Glycosyl hydrolase family 31 C-terminal" evidence="5">
    <location>
        <begin position="708"/>
        <end position="801"/>
    </location>
</feature>
<dbReference type="PANTHER" id="PTHR22762">
    <property type="entry name" value="ALPHA-GLUCOSIDASE"/>
    <property type="match status" value="1"/>
</dbReference>
<dbReference type="InterPro" id="IPR011013">
    <property type="entry name" value="Gal_mutarotase_sf_dom"/>
</dbReference>
<dbReference type="Pfam" id="PF21365">
    <property type="entry name" value="Glyco_hydro_31_3rd"/>
    <property type="match status" value="1"/>
</dbReference>